<evidence type="ECO:0000313" key="14">
    <source>
        <dbReference type="EMBL" id="KAJ4976336.1"/>
    </source>
</evidence>
<dbReference type="EC" id="1.10.3.11" evidence="13"/>
<evidence type="ECO:0000256" key="9">
    <source>
        <dbReference type="ARBA" id="ARBA00022989"/>
    </source>
</evidence>
<organism evidence="14 15">
    <name type="scientific">Protea cynaroides</name>
    <dbReference type="NCBI Taxonomy" id="273540"/>
    <lineage>
        <taxon>Eukaryota</taxon>
        <taxon>Viridiplantae</taxon>
        <taxon>Streptophyta</taxon>
        <taxon>Embryophyta</taxon>
        <taxon>Tracheophyta</taxon>
        <taxon>Spermatophyta</taxon>
        <taxon>Magnoliopsida</taxon>
        <taxon>Proteales</taxon>
        <taxon>Proteaceae</taxon>
        <taxon>Protea</taxon>
    </lineage>
</organism>
<dbReference type="OrthoDB" id="16906at2759"/>
<protein>
    <recommendedName>
        <fullName evidence="13">Ubiquinol oxidase</fullName>
        <ecNumber evidence="13">1.10.3.11</ecNumber>
    </recommendedName>
</protein>
<comment type="cofactor">
    <cofactor evidence="13">
        <name>Fe cation</name>
        <dbReference type="ChEBI" id="CHEBI:24875"/>
    </cofactor>
    <text evidence="13">Binds 2 iron ions per subunit.</text>
</comment>
<dbReference type="InterPro" id="IPR038659">
    <property type="entry name" value="AOX_sf"/>
</dbReference>
<dbReference type="GO" id="GO:0106292">
    <property type="term" value="F:superoxide-generating NADPH oxidase activity"/>
    <property type="evidence" value="ECO:0007669"/>
    <property type="project" value="UniProtKB-ARBA"/>
</dbReference>
<evidence type="ECO:0000256" key="7">
    <source>
        <dbReference type="ARBA" id="ARBA00022723"/>
    </source>
</evidence>
<evidence type="ECO:0000256" key="3">
    <source>
        <dbReference type="ARBA" id="ARBA00008388"/>
    </source>
</evidence>
<keyword evidence="10 13" id="KW-0560">Oxidoreductase</keyword>
<comment type="catalytic activity">
    <reaction evidence="1 13">
        <text>2 a ubiquinol + O2 = 2 a ubiquinone + 2 H2O</text>
        <dbReference type="Rhea" id="RHEA:30255"/>
        <dbReference type="Rhea" id="RHEA-COMP:9565"/>
        <dbReference type="Rhea" id="RHEA-COMP:9566"/>
        <dbReference type="ChEBI" id="CHEBI:15377"/>
        <dbReference type="ChEBI" id="CHEBI:15379"/>
        <dbReference type="ChEBI" id="CHEBI:16389"/>
        <dbReference type="ChEBI" id="CHEBI:17976"/>
        <dbReference type="EC" id="1.10.3.11"/>
    </reaction>
</comment>
<keyword evidence="12 13" id="KW-0472">Membrane</keyword>
<dbReference type="EMBL" id="JAMYWD010000003">
    <property type="protein sequence ID" value="KAJ4976336.1"/>
    <property type="molecule type" value="Genomic_DNA"/>
</dbReference>
<keyword evidence="8 13" id="KW-0249">Electron transport</keyword>
<keyword evidence="15" id="KW-1185">Reference proteome</keyword>
<evidence type="ECO:0000256" key="1">
    <source>
        <dbReference type="ARBA" id="ARBA00001192"/>
    </source>
</evidence>
<evidence type="ECO:0000256" key="8">
    <source>
        <dbReference type="ARBA" id="ARBA00022982"/>
    </source>
</evidence>
<name>A0A9Q0KU00_9MAGN</name>
<comment type="caution">
    <text evidence="14">The sequence shown here is derived from an EMBL/GenBank/DDBJ whole genome shotgun (WGS) entry which is preliminary data.</text>
</comment>
<keyword evidence="5 13" id="KW-0679">Respiratory chain</keyword>
<dbReference type="Pfam" id="PF01786">
    <property type="entry name" value="AOX"/>
    <property type="match status" value="1"/>
</dbReference>
<evidence type="ECO:0000256" key="11">
    <source>
        <dbReference type="ARBA" id="ARBA00023004"/>
    </source>
</evidence>
<keyword evidence="4" id="KW-0813">Transport</keyword>
<keyword evidence="7 13" id="KW-0479">Metal-binding</keyword>
<evidence type="ECO:0000256" key="5">
    <source>
        <dbReference type="ARBA" id="ARBA00022660"/>
    </source>
</evidence>
<evidence type="ECO:0000256" key="10">
    <source>
        <dbReference type="ARBA" id="ARBA00023002"/>
    </source>
</evidence>
<evidence type="ECO:0000256" key="4">
    <source>
        <dbReference type="ARBA" id="ARBA00022448"/>
    </source>
</evidence>
<evidence type="ECO:0000256" key="2">
    <source>
        <dbReference type="ARBA" id="ARBA00004370"/>
    </source>
</evidence>
<reference evidence="14" key="1">
    <citation type="journal article" date="2023" name="Plant J.">
        <title>The genome of the king protea, Protea cynaroides.</title>
        <authorList>
            <person name="Chang J."/>
            <person name="Duong T.A."/>
            <person name="Schoeman C."/>
            <person name="Ma X."/>
            <person name="Roodt D."/>
            <person name="Barker N."/>
            <person name="Li Z."/>
            <person name="Van de Peer Y."/>
            <person name="Mizrachi E."/>
        </authorList>
    </citation>
    <scope>NUCLEOTIDE SEQUENCE</scope>
    <source>
        <tissue evidence="14">Young leaves</tissue>
    </source>
</reference>
<comment type="subcellular location">
    <subcellularLocation>
        <location evidence="2">Membrane</location>
    </subcellularLocation>
</comment>
<dbReference type="GO" id="GO:0102721">
    <property type="term" value="F:ubiquinol:oxygen oxidoreductase activity"/>
    <property type="evidence" value="ECO:0007669"/>
    <property type="project" value="UniProtKB-EC"/>
</dbReference>
<dbReference type="AlphaFoldDB" id="A0A9Q0KU00"/>
<dbReference type="Gene3D" id="1.20.1260.140">
    <property type="entry name" value="Alternative oxidase"/>
    <property type="match status" value="1"/>
</dbReference>
<evidence type="ECO:0000256" key="13">
    <source>
        <dbReference type="RuleBase" id="RU003779"/>
    </source>
</evidence>
<comment type="similarity">
    <text evidence="3 13">Belongs to the alternative oxidase family.</text>
</comment>
<dbReference type="GO" id="GO:0046872">
    <property type="term" value="F:metal ion binding"/>
    <property type="evidence" value="ECO:0007669"/>
    <property type="project" value="UniProtKB-UniRule"/>
</dbReference>
<dbReference type="GO" id="GO:0016020">
    <property type="term" value="C:membrane"/>
    <property type="evidence" value="ECO:0007669"/>
    <property type="project" value="UniProtKB-SubCell"/>
</dbReference>
<dbReference type="GO" id="GO:0009916">
    <property type="term" value="F:alternative oxidase activity"/>
    <property type="evidence" value="ECO:0007669"/>
    <property type="project" value="UniProtKB-UniRule"/>
</dbReference>
<dbReference type="GO" id="GO:0098803">
    <property type="term" value="C:respiratory chain complex"/>
    <property type="evidence" value="ECO:0007669"/>
    <property type="project" value="UniProtKB-UniRule"/>
</dbReference>
<sequence length="128" mass="14788">MSWPNVKREDRIASPWNSFMPRKTYKADLHGCRAIMLETIAAIPDMMGQMLLHLKFLLIAGNQCFHANYYQQFNNEHVNMANFLVLTVPYNKGKLLGLQSIRQIISISLGRKRARKYSMQVISMITVV</sequence>
<keyword evidence="6 13" id="KW-0812">Transmembrane</keyword>
<gene>
    <name evidence="14" type="ORF">NE237_001442</name>
</gene>
<evidence type="ECO:0000313" key="15">
    <source>
        <dbReference type="Proteomes" id="UP001141806"/>
    </source>
</evidence>
<dbReference type="InterPro" id="IPR002680">
    <property type="entry name" value="AOX"/>
</dbReference>
<dbReference type="Proteomes" id="UP001141806">
    <property type="component" value="Unassembled WGS sequence"/>
</dbReference>
<keyword evidence="9" id="KW-1133">Transmembrane helix</keyword>
<proteinExistence type="inferred from homology"/>
<evidence type="ECO:0000256" key="12">
    <source>
        <dbReference type="ARBA" id="ARBA00023136"/>
    </source>
</evidence>
<evidence type="ECO:0000256" key="6">
    <source>
        <dbReference type="ARBA" id="ARBA00022692"/>
    </source>
</evidence>
<keyword evidence="11 13" id="KW-0408">Iron</keyword>
<accession>A0A9Q0KU00</accession>